<dbReference type="Proteomes" id="UP000010523">
    <property type="component" value="Unassembled WGS sequence"/>
</dbReference>
<dbReference type="OrthoDB" id="2925388at2"/>
<dbReference type="STRING" id="997296.PB1_16384"/>
<protein>
    <recommendedName>
        <fullName evidence="3">Fur-regulated basic protein FbpA</fullName>
    </recommendedName>
</protein>
<dbReference type="RefSeq" id="WP_004438619.1">
    <property type="nucleotide sequence ID" value="NZ_AFEU01000003.1"/>
</dbReference>
<reference evidence="1 2" key="1">
    <citation type="journal article" date="2012" name="Appl. Environ. Microbiol.">
        <title>Genome Sequence of Thermotolerant Bacillus methanolicus: Features and Regulation Related to Methylotrophy and Production of L-Lysine and L-Glutamate from Methanol.</title>
        <authorList>
            <person name="Heggeset T.M."/>
            <person name="Krog A."/>
            <person name="Balzer S."/>
            <person name="Wentzel A."/>
            <person name="Ellingsen T.E."/>
            <person name="Brautaset T."/>
        </authorList>
    </citation>
    <scope>NUCLEOTIDE SEQUENCE [LARGE SCALE GENOMIC DNA]</scope>
    <source>
        <strain evidence="1 2">PB1</strain>
    </source>
</reference>
<dbReference type="eggNOG" id="ENOG5030DKF">
    <property type="taxonomic scope" value="Bacteria"/>
</dbReference>
<keyword evidence="2" id="KW-1185">Reference proteome</keyword>
<dbReference type="EMBL" id="AFEU01000003">
    <property type="protein sequence ID" value="EIJ79152.1"/>
    <property type="molecule type" value="Genomic_DNA"/>
</dbReference>
<comment type="caution">
    <text evidence="1">The sequence shown here is derived from an EMBL/GenBank/DDBJ whole genome shotgun (WGS) entry which is preliminary data.</text>
</comment>
<evidence type="ECO:0000313" key="2">
    <source>
        <dbReference type="Proteomes" id="UP000010523"/>
    </source>
</evidence>
<evidence type="ECO:0008006" key="3">
    <source>
        <dbReference type="Google" id="ProtNLM"/>
    </source>
</evidence>
<accession>I3DY31</accession>
<proteinExistence type="predicted"/>
<sequence>MGILYDKVMVTKEAKRQIFISCLLEKGITATKDGTSIYDLDYYDLRLELVKVDFRESPENRWF</sequence>
<gene>
    <name evidence="1" type="ORF">PB1_16384</name>
</gene>
<dbReference type="PATRIC" id="fig|997296.3.peg.3449"/>
<dbReference type="AlphaFoldDB" id="I3DY31"/>
<name>I3DY31_BACMT</name>
<evidence type="ECO:0000313" key="1">
    <source>
        <dbReference type="EMBL" id="EIJ79152.1"/>
    </source>
</evidence>
<organism evidence="1 2">
    <name type="scientific">Bacillus methanolicus PB1</name>
    <dbReference type="NCBI Taxonomy" id="997296"/>
    <lineage>
        <taxon>Bacteria</taxon>
        <taxon>Bacillati</taxon>
        <taxon>Bacillota</taxon>
        <taxon>Bacilli</taxon>
        <taxon>Bacillales</taxon>
        <taxon>Bacillaceae</taxon>
        <taxon>Bacillus</taxon>
    </lineage>
</organism>